<name>A0A6P1MCD1_9BACT</name>
<reference evidence="1 2" key="1">
    <citation type="submission" date="2020-01" db="EMBL/GenBank/DDBJ databases">
        <title>Ponticoccus aerotolerans gen. nov., sp. nov., an anaerobic bacterium and proposal of Ponticoccusceae fam. nov., Ponticoccusles ord. nov. and Ponticoccuse classis nov. in the phylum Kiritimatiellaeota.</title>
        <authorList>
            <person name="Zhou L.Y."/>
            <person name="Du Z.J."/>
        </authorList>
    </citation>
    <scope>NUCLEOTIDE SEQUENCE [LARGE SCALE GENOMIC DNA]</scope>
    <source>
        <strain evidence="1 2">S-5007</strain>
    </source>
</reference>
<protein>
    <submittedName>
        <fullName evidence="1">Uncharacterized protein</fullName>
    </submittedName>
</protein>
<sequence>MNPKLENLLTQYSELESAAQELVNEQCCTLCSYCTQVCCRADICEEAIESPFLRLLHQREVLDSDRYGFLCETGCSLPAGRPPVCLEYFCDDQLYHQPDETHAKVLRTLGALVAHAGRNATGETHLVEIMQADQLEELAFQRLQKQFDESFLALELIRRFYNEGTLPDNANRVLDRITFSDEDH</sequence>
<dbReference type="RefSeq" id="WP_160628910.1">
    <property type="nucleotide sequence ID" value="NZ_CP047593.1"/>
</dbReference>
<dbReference type="KEGG" id="taer:GT409_09785"/>
<accession>A0A6P1MCD1</accession>
<evidence type="ECO:0000313" key="1">
    <source>
        <dbReference type="EMBL" id="QHI69728.1"/>
    </source>
</evidence>
<organism evidence="1 2">
    <name type="scientific">Tichowtungia aerotolerans</name>
    <dbReference type="NCBI Taxonomy" id="2697043"/>
    <lineage>
        <taxon>Bacteria</taxon>
        <taxon>Pseudomonadati</taxon>
        <taxon>Kiritimatiellota</taxon>
        <taxon>Tichowtungiia</taxon>
        <taxon>Tichowtungiales</taxon>
        <taxon>Tichowtungiaceae</taxon>
        <taxon>Tichowtungia</taxon>
    </lineage>
</organism>
<dbReference type="EMBL" id="CP047593">
    <property type="protein sequence ID" value="QHI69728.1"/>
    <property type="molecule type" value="Genomic_DNA"/>
</dbReference>
<proteinExistence type="predicted"/>
<gene>
    <name evidence="1" type="ORF">GT409_09785</name>
</gene>
<dbReference type="AlphaFoldDB" id="A0A6P1MCD1"/>
<evidence type="ECO:0000313" key="2">
    <source>
        <dbReference type="Proteomes" id="UP000464954"/>
    </source>
</evidence>
<dbReference type="Proteomes" id="UP000464954">
    <property type="component" value="Chromosome"/>
</dbReference>
<keyword evidence="2" id="KW-1185">Reference proteome</keyword>